<gene>
    <name evidence="1" type="ORF">F2Q70_00031454</name>
</gene>
<evidence type="ECO:0000313" key="1">
    <source>
        <dbReference type="EMBL" id="KAF2531965.1"/>
    </source>
</evidence>
<reference evidence="1" key="1">
    <citation type="submission" date="2019-12" db="EMBL/GenBank/DDBJ databases">
        <title>Genome sequencing and annotation of Brassica cretica.</title>
        <authorList>
            <person name="Studholme D.J."/>
            <person name="Sarris P.F."/>
        </authorList>
    </citation>
    <scope>NUCLEOTIDE SEQUENCE</scope>
    <source>
        <strain evidence="1">PFS-102/07</strain>
        <tissue evidence="1">Leaf</tissue>
    </source>
</reference>
<dbReference type="EMBL" id="QGKY02002305">
    <property type="protein sequence ID" value="KAF2531965.1"/>
    <property type="molecule type" value="Genomic_DNA"/>
</dbReference>
<dbReference type="AlphaFoldDB" id="A0A8S9FE60"/>
<comment type="caution">
    <text evidence="1">The sequence shown here is derived from an EMBL/GenBank/DDBJ whole genome shotgun (WGS) entry which is preliminary data.</text>
</comment>
<name>A0A8S9FE60_BRACR</name>
<protein>
    <submittedName>
        <fullName evidence="1">Uncharacterized protein</fullName>
    </submittedName>
</protein>
<sequence>MNSFLPILNDSVDEAEYGGEGPGCGGAGFDRREGGVIVVGDDAIDADQYVFDLSDEGVEPPGDDAASAEGFDVGDFVEDEEEDRVWEMIEVVDS</sequence>
<organism evidence="1">
    <name type="scientific">Brassica cretica</name>
    <name type="common">Mustard</name>
    <dbReference type="NCBI Taxonomy" id="69181"/>
    <lineage>
        <taxon>Eukaryota</taxon>
        <taxon>Viridiplantae</taxon>
        <taxon>Streptophyta</taxon>
        <taxon>Embryophyta</taxon>
        <taxon>Tracheophyta</taxon>
        <taxon>Spermatophyta</taxon>
        <taxon>Magnoliopsida</taxon>
        <taxon>eudicotyledons</taxon>
        <taxon>Gunneridae</taxon>
        <taxon>Pentapetalae</taxon>
        <taxon>rosids</taxon>
        <taxon>malvids</taxon>
        <taxon>Brassicales</taxon>
        <taxon>Brassicaceae</taxon>
        <taxon>Brassiceae</taxon>
        <taxon>Brassica</taxon>
    </lineage>
</organism>
<proteinExistence type="predicted"/>
<accession>A0A8S9FE60</accession>